<dbReference type="EMBL" id="JAMZDX010000006">
    <property type="protein sequence ID" value="MCP2313275.1"/>
    <property type="molecule type" value="Genomic_DNA"/>
</dbReference>
<reference evidence="2 3" key="1">
    <citation type="submission" date="2022-06" db="EMBL/GenBank/DDBJ databases">
        <title>Sequencing the genomes of 1000 actinobacteria strains.</title>
        <authorList>
            <person name="Klenk H.-P."/>
        </authorList>
    </citation>
    <scope>NUCLEOTIDE SEQUENCE [LARGE SCALE GENOMIC DNA]</scope>
    <source>
        <strain evidence="2 3">DSM 41656</strain>
    </source>
</reference>
<organism evidence="2 3">
    <name type="scientific">Kitasatospora paracochleata</name>
    <dbReference type="NCBI Taxonomy" id="58354"/>
    <lineage>
        <taxon>Bacteria</taxon>
        <taxon>Bacillati</taxon>
        <taxon>Actinomycetota</taxon>
        <taxon>Actinomycetes</taxon>
        <taxon>Kitasatosporales</taxon>
        <taxon>Streptomycetaceae</taxon>
        <taxon>Kitasatospora</taxon>
    </lineage>
</organism>
<keyword evidence="3" id="KW-1185">Reference proteome</keyword>
<name>A0ABT1J760_9ACTN</name>
<feature type="region of interest" description="Disordered" evidence="1">
    <location>
        <begin position="65"/>
        <end position="93"/>
    </location>
</feature>
<protein>
    <submittedName>
        <fullName evidence="2">Uncharacterized protein</fullName>
    </submittedName>
</protein>
<gene>
    <name evidence="2" type="ORF">FHR36_006456</name>
</gene>
<evidence type="ECO:0000313" key="3">
    <source>
        <dbReference type="Proteomes" id="UP001206483"/>
    </source>
</evidence>
<sequence length="112" mass="12134">MGGGQAADRQWRDRRLAQVCAQHVLVLPAAREGWLGEEVTQEPVVRVEVESVDLVVDDADRVRVRQGLRQSDRQVDSRQPPALGPVGPPGDCGLGMLVTSVNPRSSITRGLS</sequence>
<dbReference type="Proteomes" id="UP001206483">
    <property type="component" value="Unassembled WGS sequence"/>
</dbReference>
<proteinExistence type="predicted"/>
<evidence type="ECO:0000313" key="2">
    <source>
        <dbReference type="EMBL" id="MCP2313275.1"/>
    </source>
</evidence>
<accession>A0ABT1J760</accession>
<dbReference type="RefSeq" id="WP_253802947.1">
    <property type="nucleotide sequence ID" value="NZ_BAAAUB010000062.1"/>
</dbReference>
<comment type="caution">
    <text evidence="2">The sequence shown here is derived from an EMBL/GenBank/DDBJ whole genome shotgun (WGS) entry which is preliminary data.</text>
</comment>
<evidence type="ECO:0000256" key="1">
    <source>
        <dbReference type="SAM" id="MobiDB-lite"/>
    </source>
</evidence>